<dbReference type="InterPro" id="IPR023387">
    <property type="entry name" value="DUF1653-like_dom"/>
</dbReference>
<reference evidence="3" key="1">
    <citation type="journal article" date="2018" name="Front. Microbiol.">
        <title>Genome-Based Analysis Reveals the Taxonomy and Diversity of the Family Idiomarinaceae.</title>
        <authorList>
            <person name="Liu Y."/>
            <person name="Lai Q."/>
            <person name="Shao Z."/>
        </authorList>
    </citation>
    <scope>NUCLEOTIDE SEQUENCE [LARGE SCALE GENOMIC DNA]</scope>
    <source>
        <strain evidence="3">PO-M2</strain>
    </source>
</reference>
<dbReference type="Pfam" id="PF07866">
    <property type="entry name" value="DUF1653"/>
    <property type="match status" value="1"/>
</dbReference>
<dbReference type="EMBL" id="PIPX01000002">
    <property type="protein sequence ID" value="RUO53499.1"/>
    <property type="molecule type" value="Genomic_DNA"/>
</dbReference>
<keyword evidence="3" id="KW-1185">Reference proteome</keyword>
<dbReference type="Gene3D" id="2.30.30.320">
    <property type="entry name" value="DUF1653-like domain"/>
    <property type="match status" value="1"/>
</dbReference>
<evidence type="ECO:0000259" key="1">
    <source>
        <dbReference type="Pfam" id="PF07866"/>
    </source>
</evidence>
<proteinExistence type="predicted"/>
<dbReference type="Proteomes" id="UP000287649">
    <property type="component" value="Unassembled WGS sequence"/>
</dbReference>
<name>A0A432XXR1_9GAMM</name>
<protein>
    <submittedName>
        <fullName evidence="2">DUF1653 domain-containing protein</fullName>
    </submittedName>
</protein>
<dbReference type="RefSeq" id="WP_126773302.1">
    <property type="nucleotide sequence ID" value="NZ_PIPX01000002.1"/>
</dbReference>
<sequence>MAYEVIKPGVYQHYKGPEYEVLDVVRHSETEEVLVLYRPMYGERALWVRPFAMFVESVVVDGAEVPRFRYVREA</sequence>
<organism evidence="2 3">
    <name type="scientific">Pseudidiomarina homiensis</name>
    <dbReference type="NCBI Taxonomy" id="364198"/>
    <lineage>
        <taxon>Bacteria</taxon>
        <taxon>Pseudomonadati</taxon>
        <taxon>Pseudomonadota</taxon>
        <taxon>Gammaproteobacteria</taxon>
        <taxon>Alteromonadales</taxon>
        <taxon>Idiomarinaceae</taxon>
        <taxon>Pseudidiomarina</taxon>
    </lineage>
</organism>
<dbReference type="OrthoDB" id="371169at2"/>
<evidence type="ECO:0000313" key="3">
    <source>
        <dbReference type="Proteomes" id="UP000287649"/>
    </source>
</evidence>
<dbReference type="InterPro" id="IPR037135">
    <property type="entry name" value="DUF1653-like_dom_sf"/>
</dbReference>
<accession>A0A432XXR1</accession>
<feature type="domain" description="DUF1653" evidence="1">
    <location>
        <begin position="9"/>
        <end position="69"/>
    </location>
</feature>
<comment type="caution">
    <text evidence="2">The sequence shown here is derived from an EMBL/GenBank/DDBJ whole genome shotgun (WGS) entry which is preliminary data.</text>
</comment>
<gene>
    <name evidence="2" type="ORF">CWI70_09960</name>
</gene>
<evidence type="ECO:0000313" key="2">
    <source>
        <dbReference type="EMBL" id="RUO53499.1"/>
    </source>
</evidence>
<dbReference type="AlphaFoldDB" id="A0A432XXR1"/>